<comment type="subcellular location">
    <subcellularLocation>
        <location evidence="1">Membrane</location>
        <topology evidence="1">Multi-pass membrane protein</topology>
    </subcellularLocation>
</comment>
<dbReference type="GO" id="GO:0022857">
    <property type="term" value="F:transmembrane transporter activity"/>
    <property type="evidence" value="ECO:0007669"/>
    <property type="project" value="InterPro"/>
</dbReference>
<feature type="transmembrane region" description="Helical" evidence="4">
    <location>
        <begin position="204"/>
        <end position="225"/>
    </location>
</feature>
<evidence type="ECO:0000256" key="2">
    <source>
        <dbReference type="ARBA" id="ARBA00006727"/>
    </source>
</evidence>
<dbReference type="AlphaFoldDB" id="A0A423VQ72"/>
<dbReference type="InterPro" id="IPR050327">
    <property type="entry name" value="Proton-linked_MCT"/>
</dbReference>
<feature type="transmembrane region" description="Helical" evidence="4">
    <location>
        <begin position="173"/>
        <end position="192"/>
    </location>
</feature>
<feature type="transmembrane region" description="Helical" evidence="4">
    <location>
        <begin position="112"/>
        <end position="131"/>
    </location>
</feature>
<dbReference type="EMBL" id="LKEA01000046">
    <property type="protein sequence ID" value="ROV93187.1"/>
    <property type="molecule type" value="Genomic_DNA"/>
</dbReference>
<dbReference type="Gene3D" id="1.20.1250.20">
    <property type="entry name" value="MFS general substrate transporter like domains"/>
    <property type="match status" value="2"/>
</dbReference>
<feature type="region of interest" description="Disordered" evidence="3">
    <location>
        <begin position="1"/>
        <end position="38"/>
    </location>
</feature>
<evidence type="ECO:0000313" key="6">
    <source>
        <dbReference type="EMBL" id="ROV93187.1"/>
    </source>
</evidence>
<dbReference type="GO" id="GO:0016020">
    <property type="term" value="C:membrane"/>
    <property type="evidence" value="ECO:0007669"/>
    <property type="project" value="UniProtKB-SubCell"/>
</dbReference>
<feature type="transmembrane region" description="Helical" evidence="4">
    <location>
        <begin position="87"/>
        <end position="105"/>
    </location>
</feature>
<sequence length="492" mass="52767">MDEKLDNNTAQEALPQGDSGSLGHDQKHTENDSSDISEFPEGGARAWLVVAGSAATMFCTFGYLTGFGIYQQYYAAHQLKQYTLSDISWIGSVQIFFNFAGGLAAGPILDRYGTVAMIPASLIYVVSLILTSFCKEYYQFFLAQAVLAGICLGFLFSNSLAIIGHYFNRRNGLATGVVMAGAAIGGVIFPVALNKLLNDDGLSYGWSVRVCALIILVLLVFANLTMKPRLPPVKQKMDFTLMKRPVYILVAIGGWLLNWGMYVPLFYLPSFAITAGVSAELAPYTVAIFNAVSIFGRVFSGTLADKLGTFNVVFINSLLCALTLFVWAGTNSLAGVMVVTIFEGLFIGSIVSLQAAIVVAITPDPKYIGSMLGCTMAIWACGGLTGPPIAGAILNMNGSYTGPGSYNGMGYFGGASLVVGALCFWAARMITEPKLFVKAKQLGYNGCNFISWDVIGTGPTEEEWTGQPRGPVAKEDSVRVSDLVHLGQRRPQ</sequence>
<dbReference type="CDD" id="cd17352">
    <property type="entry name" value="MFS_MCT_SLC16"/>
    <property type="match status" value="1"/>
</dbReference>
<reference evidence="6 7" key="1">
    <citation type="submission" date="2015-09" db="EMBL/GenBank/DDBJ databases">
        <title>Host preference determinants of Valsa canker pathogens revealed by comparative genomics.</title>
        <authorList>
            <person name="Yin Z."/>
            <person name="Huang L."/>
        </authorList>
    </citation>
    <scope>NUCLEOTIDE SEQUENCE [LARGE SCALE GENOMIC DNA]</scope>
    <source>
        <strain evidence="6 7">03-1</strain>
    </source>
</reference>
<dbReference type="PROSITE" id="PS50850">
    <property type="entry name" value="MFS"/>
    <property type="match status" value="1"/>
</dbReference>
<evidence type="ECO:0000259" key="5">
    <source>
        <dbReference type="PROSITE" id="PS50850"/>
    </source>
</evidence>
<protein>
    <recommendedName>
        <fullName evidence="5">Major facilitator superfamily (MFS) profile domain-containing protein</fullName>
    </recommendedName>
</protein>
<feature type="transmembrane region" description="Helical" evidence="4">
    <location>
        <begin position="246"/>
        <end position="269"/>
    </location>
</feature>
<feature type="transmembrane region" description="Helical" evidence="4">
    <location>
        <begin position="368"/>
        <end position="390"/>
    </location>
</feature>
<feature type="transmembrane region" description="Helical" evidence="4">
    <location>
        <begin position="281"/>
        <end position="300"/>
    </location>
</feature>
<keyword evidence="4" id="KW-0472">Membrane</keyword>
<evidence type="ECO:0000256" key="1">
    <source>
        <dbReference type="ARBA" id="ARBA00004141"/>
    </source>
</evidence>
<evidence type="ECO:0000256" key="4">
    <source>
        <dbReference type="SAM" id="Phobius"/>
    </source>
</evidence>
<keyword evidence="4" id="KW-0812">Transmembrane</keyword>
<dbReference type="Proteomes" id="UP000283895">
    <property type="component" value="Unassembled WGS sequence"/>
</dbReference>
<dbReference type="Pfam" id="PF07690">
    <property type="entry name" value="MFS_1"/>
    <property type="match status" value="1"/>
</dbReference>
<feature type="transmembrane region" description="Helical" evidence="4">
    <location>
        <begin position="137"/>
        <end position="161"/>
    </location>
</feature>
<accession>A0A423VQ72</accession>
<organism evidence="6 7">
    <name type="scientific">Cytospora schulzeri</name>
    <dbReference type="NCBI Taxonomy" id="448051"/>
    <lineage>
        <taxon>Eukaryota</taxon>
        <taxon>Fungi</taxon>
        <taxon>Dikarya</taxon>
        <taxon>Ascomycota</taxon>
        <taxon>Pezizomycotina</taxon>
        <taxon>Sordariomycetes</taxon>
        <taxon>Sordariomycetidae</taxon>
        <taxon>Diaporthales</taxon>
        <taxon>Cytosporaceae</taxon>
        <taxon>Cytospora</taxon>
    </lineage>
</organism>
<gene>
    <name evidence="6" type="ORF">VMCG_08729</name>
</gene>
<dbReference type="OrthoDB" id="6499973at2759"/>
<keyword evidence="7" id="KW-1185">Reference proteome</keyword>
<comment type="similarity">
    <text evidence="2">Belongs to the major facilitator superfamily. Monocarboxylate porter (TC 2.A.1.13) family.</text>
</comment>
<comment type="caution">
    <text evidence="6">The sequence shown here is derived from an EMBL/GenBank/DDBJ whole genome shotgun (WGS) entry which is preliminary data.</text>
</comment>
<evidence type="ECO:0000313" key="7">
    <source>
        <dbReference type="Proteomes" id="UP000283895"/>
    </source>
</evidence>
<feature type="transmembrane region" description="Helical" evidence="4">
    <location>
        <begin position="334"/>
        <end position="361"/>
    </location>
</feature>
<name>A0A423VQ72_9PEZI</name>
<dbReference type="InterPro" id="IPR011701">
    <property type="entry name" value="MFS"/>
</dbReference>
<feature type="domain" description="Major facilitator superfamily (MFS) profile" evidence="5">
    <location>
        <begin position="246"/>
        <end position="492"/>
    </location>
</feature>
<keyword evidence="4" id="KW-1133">Transmembrane helix</keyword>
<dbReference type="PANTHER" id="PTHR11360:SF319">
    <property type="entry name" value="MAJOR FACILITATOR SUPERFAMILY (MFS) PROFILE DOMAIN-CONTAINING PROTEIN"/>
    <property type="match status" value="1"/>
</dbReference>
<dbReference type="SUPFAM" id="SSF103473">
    <property type="entry name" value="MFS general substrate transporter"/>
    <property type="match status" value="1"/>
</dbReference>
<dbReference type="InterPro" id="IPR020846">
    <property type="entry name" value="MFS_dom"/>
</dbReference>
<dbReference type="PANTHER" id="PTHR11360">
    <property type="entry name" value="MONOCARBOXYLATE TRANSPORTER"/>
    <property type="match status" value="1"/>
</dbReference>
<dbReference type="InterPro" id="IPR036259">
    <property type="entry name" value="MFS_trans_sf"/>
</dbReference>
<evidence type="ECO:0000256" key="3">
    <source>
        <dbReference type="SAM" id="MobiDB-lite"/>
    </source>
</evidence>
<feature type="transmembrane region" description="Helical" evidence="4">
    <location>
        <begin position="410"/>
        <end position="430"/>
    </location>
</feature>
<proteinExistence type="inferred from homology"/>
<feature type="transmembrane region" description="Helical" evidence="4">
    <location>
        <begin position="307"/>
        <end position="328"/>
    </location>
</feature>
<feature type="transmembrane region" description="Helical" evidence="4">
    <location>
        <begin position="46"/>
        <end position="67"/>
    </location>
</feature>